<sequence length="74" mass="8570">MEEAAVRKDRERYPRVVAAVQQHQERGQRHLGDVELGETQLTPEDVRRLQFARSQIDTLDWAQVVQDTSDARIA</sequence>
<keyword evidence="2" id="KW-1185">Reference proteome</keyword>
<gene>
    <name evidence="1" type="ORF">U6N30_28415</name>
</gene>
<name>A0ABZ1AYC7_9ACTN</name>
<dbReference type="Proteomes" id="UP001324287">
    <property type="component" value="Chromosome"/>
</dbReference>
<accession>A0ABZ1AYC7</accession>
<evidence type="ECO:0000313" key="2">
    <source>
        <dbReference type="Proteomes" id="UP001324287"/>
    </source>
</evidence>
<evidence type="ECO:0000313" key="1">
    <source>
        <dbReference type="EMBL" id="WRL63564.1"/>
    </source>
</evidence>
<reference evidence="1 2" key="1">
    <citation type="submission" date="2023-12" db="EMBL/GenBank/DDBJ databases">
        <title>Blastococcus brunescens sp. nov., an actonobacterium isolated from sandstone collected in sahara desert.</title>
        <authorList>
            <person name="Gtari M."/>
            <person name="Ghodhbane F."/>
        </authorList>
    </citation>
    <scope>NUCLEOTIDE SEQUENCE [LARGE SCALE GENOMIC DNA]</scope>
    <source>
        <strain evidence="1 2">BMG 8361</strain>
    </source>
</reference>
<dbReference type="RefSeq" id="WP_324274899.1">
    <property type="nucleotide sequence ID" value="NZ_CP141261.1"/>
</dbReference>
<protein>
    <submittedName>
        <fullName evidence="1">Uncharacterized protein</fullName>
    </submittedName>
</protein>
<dbReference type="EMBL" id="CP141261">
    <property type="protein sequence ID" value="WRL63564.1"/>
    <property type="molecule type" value="Genomic_DNA"/>
</dbReference>
<proteinExistence type="predicted"/>
<organism evidence="1 2">
    <name type="scientific">Blastococcus brunescens</name>
    <dbReference type="NCBI Taxonomy" id="1564165"/>
    <lineage>
        <taxon>Bacteria</taxon>
        <taxon>Bacillati</taxon>
        <taxon>Actinomycetota</taxon>
        <taxon>Actinomycetes</taxon>
        <taxon>Geodermatophilales</taxon>
        <taxon>Geodermatophilaceae</taxon>
        <taxon>Blastococcus</taxon>
    </lineage>
</organism>